<dbReference type="SUPFAM" id="SSF46934">
    <property type="entry name" value="UBA-like"/>
    <property type="match status" value="1"/>
</dbReference>
<feature type="compositionally biased region" description="Polar residues" evidence="1">
    <location>
        <begin position="642"/>
        <end position="655"/>
    </location>
</feature>
<feature type="compositionally biased region" description="Polar residues" evidence="1">
    <location>
        <begin position="312"/>
        <end position="325"/>
    </location>
</feature>
<dbReference type="KEGG" id="ppp:112275980"/>
<dbReference type="OrthoDB" id="515654at2759"/>
<accession>A0A7I4BQD0</accession>
<dbReference type="InterPro" id="IPR015940">
    <property type="entry name" value="UBA"/>
</dbReference>
<proteinExistence type="predicted"/>
<reference evidence="3" key="3">
    <citation type="submission" date="2020-12" db="UniProtKB">
        <authorList>
            <consortium name="EnsemblPlants"/>
        </authorList>
    </citation>
    <scope>IDENTIFICATION</scope>
</reference>
<dbReference type="GeneID" id="112275980"/>
<feature type="region of interest" description="Disordered" evidence="1">
    <location>
        <begin position="312"/>
        <end position="332"/>
    </location>
</feature>
<dbReference type="CDD" id="cd14270">
    <property type="entry name" value="UBA"/>
    <property type="match status" value="1"/>
</dbReference>
<feature type="region of interest" description="Disordered" evidence="1">
    <location>
        <begin position="632"/>
        <end position="655"/>
    </location>
</feature>
<evidence type="ECO:0000313" key="4">
    <source>
        <dbReference type="Proteomes" id="UP000006727"/>
    </source>
</evidence>
<protein>
    <recommendedName>
        <fullName evidence="2">UBA domain-containing protein</fullName>
    </recommendedName>
</protein>
<keyword evidence="4" id="KW-1185">Reference proteome</keyword>
<dbReference type="InterPro" id="IPR009060">
    <property type="entry name" value="UBA-like_sf"/>
</dbReference>
<dbReference type="Gene3D" id="1.10.8.10">
    <property type="entry name" value="DNA helicase RuvA subunit, C-terminal domain"/>
    <property type="match status" value="1"/>
</dbReference>
<reference evidence="3 4" key="2">
    <citation type="journal article" date="2018" name="Plant J.">
        <title>The Physcomitrella patens chromosome-scale assembly reveals moss genome structure and evolution.</title>
        <authorList>
            <person name="Lang D."/>
            <person name="Ullrich K.K."/>
            <person name="Murat F."/>
            <person name="Fuchs J."/>
            <person name="Jenkins J."/>
            <person name="Haas F.B."/>
            <person name="Piednoel M."/>
            <person name="Gundlach H."/>
            <person name="Van Bel M."/>
            <person name="Meyberg R."/>
            <person name="Vives C."/>
            <person name="Morata J."/>
            <person name="Symeonidi A."/>
            <person name="Hiss M."/>
            <person name="Muchero W."/>
            <person name="Kamisugi Y."/>
            <person name="Saleh O."/>
            <person name="Blanc G."/>
            <person name="Decker E.L."/>
            <person name="van Gessel N."/>
            <person name="Grimwood J."/>
            <person name="Hayes R.D."/>
            <person name="Graham S.W."/>
            <person name="Gunter L.E."/>
            <person name="McDaniel S.F."/>
            <person name="Hoernstein S.N.W."/>
            <person name="Larsson A."/>
            <person name="Li F.W."/>
            <person name="Perroud P.F."/>
            <person name="Phillips J."/>
            <person name="Ranjan P."/>
            <person name="Rokshar D.S."/>
            <person name="Rothfels C.J."/>
            <person name="Schneider L."/>
            <person name="Shu S."/>
            <person name="Stevenson D.W."/>
            <person name="Thummler F."/>
            <person name="Tillich M."/>
            <person name="Villarreal Aguilar J.C."/>
            <person name="Widiez T."/>
            <person name="Wong G.K."/>
            <person name="Wymore A."/>
            <person name="Zhang Y."/>
            <person name="Zimmer A.D."/>
            <person name="Quatrano R.S."/>
            <person name="Mayer K.F.X."/>
            <person name="Goodstein D."/>
            <person name="Casacuberta J.M."/>
            <person name="Vandepoele K."/>
            <person name="Reski R."/>
            <person name="Cuming A.C."/>
            <person name="Tuskan G.A."/>
            <person name="Maumus F."/>
            <person name="Salse J."/>
            <person name="Schmutz J."/>
            <person name="Rensing S.A."/>
        </authorList>
    </citation>
    <scope>NUCLEOTIDE SEQUENCE [LARGE SCALE GENOMIC DNA]</scope>
    <source>
        <strain evidence="3 4">cv. Gransden 2004</strain>
    </source>
</reference>
<gene>
    <name evidence="3" type="primary">LOC112275980</name>
</gene>
<dbReference type="Gramene" id="Pp3c1_23150V3.2">
    <property type="protein sequence ID" value="Pp3c1_23150V3.2"/>
    <property type="gene ID" value="Pp3c1_23150"/>
</dbReference>
<dbReference type="EMBL" id="ABEU02000001">
    <property type="status" value="NOT_ANNOTATED_CDS"/>
    <property type="molecule type" value="Genomic_DNA"/>
</dbReference>
<dbReference type="Proteomes" id="UP000006727">
    <property type="component" value="Chromosome 1"/>
</dbReference>
<evidence type="ECO:0000256" key="1">
    <source>
        <dbReference type="SAM" id="MobiDB-lite"/>
    </source>
</evidence>
<evidence type="ECO:0000259" key="2">
    <source>
        <dbReference type="SMART" id="SM00165"/>
    </source>
</evidence>
<dbReference type="PANTHER" id="PTHR35294">
    <property type="entry name" value="UBIQUITIN-ASSOCIATED/TRANSLATION ELONGATION FACTOR EF1B PROTEIN"/>
    <property type="match status" value="1"/>
</dbReference>
<feature type="domain" description="UBA" evidence="2">
    <location>
        <begin position="419"/>
        <end position="456"/>
    </location>
</feature>
<feature type="region of interest" description="Disordered" evidence="1">
    <location>
        <begin position="166"/>
        <end position="194"/>
    </location>
</feature>
<dbReference type="PANTHER" id="PTHR35294:SF1">
    <property type="entry name" value="OS05G0409000 PROTEIN"/>
    <property type="match status" value="1"/>
</dbReference>
<dbReference type="AlphaFoldDB" id="A0A7I4BQD0"/>
<feature type="domain" description="UBA" evidence="2">
    <location>
        <begin position="477"/>
        <end position="516"/>
    </location>
</feature>
<evidence type="ECO:0000313" key="3">
    <source>
        <dbReference type="EnsemblPlants" id="Pp3c1_23150V3.2"/>
    </source>
</evidence>
<sequence>MTMAPTVCPSLHVLEGHCEYCGELCDSTQGELNALVCTFEGCPSPTIYHQHCIEAYFKTIRLDKKQRKNRFQCPRGRGKGSKTDKPCLGRVTKSHSFHSRIDSSKKWRNCKLPEISPPTITPTTLTKKEKEDNPQPLSASKSVKIEENDEFDTTPKLLILNRASAFPSLSGNNGNTSESISVSGSSSNTSSGVKVLSRESTLAAIAAARSEIAANKRGPSVKNNTETYASGRLDHSITSLNNRLAQNSKSDDDSSRQFMNSKDFRKVLSVGRGEVEKTLVTNAWARGRCNELLNGFKQNVSKIPPLLDSLNSSQDVNVSTSSTSVARPPVRQPTVTERLGLGEGEDDDLEARRLKARTKNEKKHLQRAARAREKREAEEATLVVSTAIHSTCQSKQHGSEANFKPWNESLTSVIRHNKFHSLVKQLQEYGFADWQSNLAVRICGNDVEQCLDWLLRNSSSMQADMRAKREEIMDITLELNVLKGVLISEGFSQEQVEVAVISTDGDINEAVKVLRSSRSYLNSPQESSQVVDSVAVTATVSFCNSKSKMNMNVVLDSYHVVVSPRRSFGQPIPQSSSDLAAGWDGVLNDTTDDRKLSPLSGTINGADPQQNLGLFSEEFISDVARCNSKLGLDNFQPPRDTIPNNGSSSVETRDQSQVLRATSVSQRNAGYFEALSGGLQSHLHNSFELTTSTVTSVAAAVLSDTFGFDEQMISRMMDLITVNEAPLNSTVNTAALSLNGIWSSPSSIFTSFAANKEVTNNSFPESLSYMPSNKTLDGRPFINSPLGAFGERPTEVNSDLKRTPLKNGYSHAGPLDTFLWEQQSMKLNDEAEQDLLMSELLSQLLV</sequence>
<organism evidence="3 4">
    <name type="scientific">Physcomitrium patens</name>
    <name type="common">Spreading-leaved earth moss</name>
    <name type="synonym">Physcomitrella patens</name>
    <dbReference type="NCBI Taxonomy" id="3218"/>
    <lineage>
        <taxon>Eukaryota</taxon>
        <taxon>Viridiplantae</taxon>
        <taxon>Streptophyta</taxon>
        <taxon>Embryophyta</taxon>
        <taxon>Bryophyta</taxon>
        <taxon>Bryophytina</taxon>
        <taxon>Bryopsida</taxon>
        <taxon>Funariidae</taxon>
        <taxon>Funariales</taxon>
        <taxon>Funariaceae</taxon>
        <taxon>Physcomitrium</taxon>
    </lineage>
</organism>
<reference evidence="3 4" key="1">
    <citation type="journal article" date="2008" name="Science">
        <title>The Physcomitrella genome reveals evolutionary insights into the conquest of land by plants.</title>
        <authorList>
            <person name="Rensing S."/>
            <person name="Lang D."/>
            <person name="Zimmer A."/>
            <person name="Terry A."/>
            <person name="Salamov A."/>
            <person name="Shapiro H."/>
            <person name="Nishiyama T."/>
            <person name="Perroud P.-F."/>
            <person name="Lindquist E."/>
            <person name="Kamisugi Y."/>
            <person name="Tanahashi T."/>
            <person name="Sakakibara K."/>
            <person name="Fujita T."/>
            <person name="Oishi K."/>
            <person name="Shin-I T."/>
            <person name="Kuroki Y."/>
            <person name="Toyoda A."/>
            <person name="Suzuki Y."/>
            <person name="Hashimoto A."/>
            <person name="Yamaguchi K."/>
            <person name="Sugano A."/>
            <person name="Kohara Y."/>
            <person name="Fujiyama A."/>
            <person name="Anterola A."/>
            <person name="Aoki S."/>
            <person name="Ashton N."/>
            <person name="Barbazuk W.B."/>
            <person name="Barker E."/>
            <person name="Bennetzen J."/>
            <person name="Bezanilla M."/>
            <person name="Blankenship R."/>
            <person name="Cho S.H."/>
            <person name="Dutcher S."/>
            <person name="Estelle M."/>
            <person name="Fawcett J.A."/>
            <person name="Gundlach H."/>
            <person name="Hanada K."/>
            <person name="Heyl A."/>
            <person name="Hicks K.A."/>
            <person name="Hugh J."/>
            <person name="Lohr M."/>
            <person name="Mayer K."/>
            <person name="Melkozernov A."/>
            <person name="Murata T."/>
            <person name="Nelson D."/>
            <person name="Pils B."/>
            <person name="Prigge M."/>
            <person name="Reiss B."/>
            <person name="Renner T."/>
            <person name="Rombauts S."/>
            <person name="Rushton P."/>
            <person name="Sanderfoot A."/>
            <person name="Schween G."/>
            <person name="Shiu S.-H."/>
            <person name="Stueber K."/>
            <person name="Theodoulou F.L."/>
            <person name="Tu H."/>
            <person name="Van de Peer Y."/>
            <person name="Verrier P.J."/>
            <person name="Waters E."/>
            <person name="Wood A."/>
            <person name="Yang L."/>
            <person name="Cove D."/>
            <person name="Cuming A."/>
            <person name="Hasebe M."/>
            <person name="Lucas S."/>
            <person name="Mishler D.B."/>
            <person name="Reski R."/>
            <person name="Grigoriev I."/>
            <person name="Quatrano R.S."/>
            <person name="Boore J.L."/>
        </authorList>
    </citation>
    <scope>NUCLEOTIDE SEQUENCE [LARGE SCALE GENOMIC DNA]</scope>
    <source>
        <strain evidence="3 4">cv. Gransden 2004</strain>
    </source>
</reference>
<name>A0A7I4BQD0_PHYPA</name>
<dbReference type="RefSeq" id="XP_024362679.1">
    <property type="nucleotide sequence ID" value="XM_024506911.2"/>
</dbReference>
<dbReference type="InParanoid" id="A0A7I4BQD0"/>
<dbReference type="SMART" id="SM00165">
    <property type="entry name" value="UBA"/>
    <property type="match status" value="2"/>
</dbReference>
<feature type="region of interest" description="Disordered" evidence="1">
    <location>
        <begin position="112"/>
        <end position="146"/>
    </location>
</feature>
<feature type="compositionally biased region" description="Low complexity" evidence="1">
    <location>
        <begin position="175"/>
        <end position="194"/>
    </location>
</feature>
<dbReference type="EnsemblPlants" id="Pp3c1_23150V3.2">
    <property type="protein sequence ID" value="Pp3c1_23150V3.2"/>
    <property type="gene ID" value="Pp3c1_23150"/>
</dbReference>